<evidence type="ECO:0000313" key="2">
    <source>
        <dbReference type="EMBL" id="RRT51833.1"/>
    </source>
</evidence>
<feature type="region of interest" description="Disordered" evidence="1">
    <location>
        <begin position="78"/>
        <end position="167"/>
    </location>
</feature>
<comment type="caution">
    <text evidence="2">The sequence shown here is derived from an EMBL/GenBank/DDBJ whole genome shotgun (WGS) entry which is preliminary data.</text>
</comment>
<evidence type="ECO:0000313" key="3">
    <source>
        <dbReference type="Proteomes" id="UP000287651"/>
    </source>
</evidence>
<reference evidence="2 3" key="1">
    <citation type="journal article" date="2014" name="Agronomy (Basel)">
        <title>A Draft Genome Sequence for Ensete ventricosum, the Drought-Tolerant Tree Against Hunger.</title>
        <authorList>
            <person name="Harrison J."/>
            <person name="Moore K.A."/>
            <person name="Paszkiewicz K."/>
            <person name="Jones T."/>
            <person name="Grant M."/>
            <person name="Ambacheew D."/>
            <person name="Muzemil S."/>
            <person name="Studholme D.J."/>
        </authorList>
    </citation>
    <scope>NUCLEOTIDE SEQUENCE [LARGE SCALE GENOMIC DNA]</scope>
</reference>
<dbReference type="AlphaFoldDB" id="A0A426YJE2"/>
<proteinExistence type="predicted"/>
<sequence>MPPCLVEGEVEGIIQVRWAPVVRRWRWKKSWNQEGLTFSMNWAMIGGVSLQRSIMWISLERRTLDLFHLLHPDLEYRDIRSPRGSQPRPGYLQGAATREHGRLRPTRKGQPAAASLQGVAARGPAASRGGDANRRGGRPLVGRLPTAKGNRRLRKGCNGNGAVRVEG</sequence>
<dbReference type="Proteomes" id="UP000287651">
    <property type="component" value="Unassembled WGS sequence"/>
</dbReference>
<accession>A0A426YJE2</accession>
<evidence type="ECO:0000256" key="1">
    <source>
        <dbReference type="SAM" id="MobiDB-lite"/>
    </source>
</evidence>
<dbReference type="EMBL" id="AMZH03012007">
    <property type="protein sequence ID" value="RRT51833.1"/>
    <property type="molecule type" value="Genomic_DNA"/>
</dbReference>
<name>A0A426YJE2_ENSVE</name>
<gene>
    <name evidence="2" type="ORF">B296_00004803</name>
</gene>
<protein>
    <submittedName>
        <fullName evidence="2">Uncharacterized protein</fullName>
    </submittedName>
</protein>
<organism evidence="2 3">
    <name type="scientific">Ensete ventricosum</name>
    <name type="common">Abyssinian banana</name>
    <name type="synonym">Musa ensete</name>
    <dbReference type="NCBI Taxonomy" id="4639"/>
    <lineage>
        <taxon>Eukaryota</taxon>
        <taxon>Viridiplantae</taxon>
        <taxon>Streptophyta</taxon>
        <taxon>Embryophyta</taxon>
        <taxon>Tracheophyta</taxon>
        <taxon>Spermatophyta</taxon>
        <taxon>Magnoliopsida</taxon>
        <taxon>Liliopsida</taxon>
        <taxon>Zingiberales</taxon>
        <taxon>Musaceae</taxon>
        <taxon>Ensete</taxon>
    </lineage>
</organism>